<comment type="caution">
    <text evidence="2">The sequence shown here is derived from an EMBL/GenBank/DDBJ whole genome shotgun (WGS) entry which is preliminary data.</text>
</comment>
<name>A0A327RC57_9FLAO</name>
<dbReference type="AlphaFoldDB" id="A0A327RC57"/>
<reference evidence="2 3" key="1">
    <citation type="submission" date="2018-06" db="EMBL/GenBank/DDBJ databases">
        <title>Genomic Encyclopedia of Archaeal and Bacterial Type Strains, Phase II (KMG-II): from individual species to whole genera.</title>
        <authorList>
            <person name="Goeker M."/>
        </authorList>
    </citation>
    <scope>NUCLEOTIDE SEQUENCE [LARGE SCALE GENOMIC DNA]</scope>
    <source>
        <strain evidence="2 3">DSM 24464</strain>
    </source>
</reference>
<keyword evidence="3" id="KW-1185">Reference proteome</keyword>
<dbReference type="RefSeq" id="WP_111660064.1">
    <property type="nucleotide sequence ID" value="NZ_QLLO01000005.1"/>
</dbReference>
<keyword evidence="1" id="KW-0472">Membrane</keyword>
<proteinExistence type="predicted"/>
<accession>A0A327RC57</accession>
<feature type="transmembrane region" description="Helical" evidence="1">
    <location>
        <begin position="56"/>
        <end position="75"/>
    </location>
</feature>
<evidence type="ECO:0000256" key="1">
    <source>
        <dbReference type="SAM" id="Phobius"/>
    </source>
</evidence>
<protein>
    <submittedName>
        <fullName evidence="2">Uncharacterized protein</fullName>
    </submittedName>
</protein>
<gene>
    <name evidence="2" type="ORF">LY08_01754</name>
</gene>
<keyword evidence="1" id="KW-1133">Transmembrane helix</keyword>
<evidence type="ECO:0000313" key="2">
    <source>
        <dbReference type="EMBL" id="RAJ14576.1"/>
    </source>
</evidence>
<dbReference type="EMBL" id="QLLO01000005">
    <property type="protein sequence ID" value="RAJ14576.1"/>
    <property type="molecule type" value="Genomic_DNA"/>
</dbReference>
<dbReference type="Proteomes" id="UP000248703">
    <property type="component" value="Unassembled WGS sequence"/>
</dbReference>
<dbReference type="OrthoDB" id="1495441at2"/>
<keyword evidence="1" id="KW-0812">Transmembrane</keyword>
<feature type="transmembrane region" description="Helical" evidence="1">
    <location>
        <begin position="12"/>
        <end position="31"/>
    </location>
</feature>
<sequence>MKLNSKKIGRLLIFKYLGITVLILILLLALFNSLSTEMNESINRNLIHPFSSEPKYFTVQIVLNLIIIFFISGNIGKSIIEKNKDPFWTTFFGYLKMSIGIFFIAMLSEMTLRAFEFGIDFKLFGLGFLIWVFTGAPIFLIIGGVYGGITSWFIGKEILNKKTHYNNVYN</sequence>
<feature type="transmembrane region" description="Helical" evidence="1">
    <location>
        <begin position="87"/>
        <end position="108"/>
    </location>
</feature>
<evidence type="ECO:0000313" key="3">
    <source>
        <dbReference type="Proteomes" id="UP000248703"/>
    </source>
</evidence>
<organism evidence="2 3">
    <name type="scientific">Olleya aquimaris</name>
    <dbReference type="NCBI Taxonomy" id="639310"/>
    <lineage>
        <taxon>Bacteria</taxon>
        <taxon>Pseudomonadati</taxon>
        <taxon>Bacteroidota</taxon>
        <taxon>Flavobacteriia</taxon>
        <taxon>Flavobacteriales</taxon>
        <taxon>Flavobacteriaceae</taxon>
    </lineage>
</organism>
<feature type="transmembrane region" description="Helical" evidence="1">
    <location>
        <begin position="128"/>
        <end position="154"/>
    </location>
</feature>